<keyword evidence="3" id="KW-0804">Transcription</keyword>
<dbReference type="Gene3D" id="3.30.70.920">
    <property type="match status" value="1"/>
</dbReference>
<dbReference type="InterPro" id="IPR019887">
    <property type="entry name" value="Tscrpt_reg_AsnC/Lrp_C"/>
</dbReference>
<dbReference type="SMART" id="SM00344">
    <property type="entry name" value="HTH_ASNC"/>
    <property type="match status" value="1"/>
</dbReference>
<dbReference type="InterPro" id="IPR000485">
    <property type="entry name" value="AsnC-type_HTH_dom"/>
</dbReference>
<dbReference type="Pfam" id="PF13404">
    <property type="entry name" value="HTH_AsnC-type"/>
    <property type="match status" value="1"/>
</dbReference>
<dbReference type="PANTHER" id="PTHR30154">
    <property type="entry name" value="LEUCINE-RESPONSIVE REGULATORY PROTEIN"/>
    <property type="match status" value="1"/>
</dbReference>
<gene>
    <name evidence="5" type="ORF">CLV41_1011352</name>
</gene>
<dbReference type="RefSeq" id="WP_103221393.1">
    <property type="nucleotide sequence ID" value="NZ_PPCN01000001.1"/>
</dbReference>
<dbReference type="OrthoDB" id="9802341at2"/>
<evidence type="ECO:0000259" key="4">
    <source>
        <dbReference type="PROSITE" id="PS50956"/>
    </source>
</evidence>
<dbReference type="InterPro" id="IPR019885">
    <property type="entry name" value="Tscrpt_reg_HTH_AsnC-type_CS"/>
</dbReference>
<evidence type="ECO:0000256" key="3">
    <source>
        <dbReference type="ARBA" id="ARBA00023163"/>
    </source>
</evidence>
<dbReference type="InterPro" id="IPR011008">
    <property type="entry name" value="Dimeric_a/b-barrel"/>
</dbReference>
<dbReference type="PANTHER" id="PTHR30154:SF34">
    <property type="entry name" value="TRANSCRIPTIONAL REGULATOR AZLB"/>
    <property type="match status" value="1"/>
</dbReference>
<dbReference type="EMBL" id="PPCN01000001">
    <property type="protein sequence ID" value="POF34892.1"/>
    <property type="molecule type" value="Genomic_DNA"/>
</dbReference>
<dbReference type="Gene3D" id="1.10.10.10">
    <property type="entry name" value="Winged helix-like DNA-binding domain superfamily/Winged helix DNA-binding domain"/>
    <property type="match status" value="1"/>
</dbReference>
<comment type="caution">
    <text evidence="5">The sequence shown here is derived from an EMBL/GenBank/DDBJ whole genome shotgun (WGS) entry which is preliminary data.</text>
</comment>
<dbReference type="InterPro" id="IPR036388">
    <property type="entry name" value="WH-like_DNA-bd_sf"/>
</dbReference>
<dbReference type="PROSITE" id="PS00519">
    <property type="entry name" value="HTH_ASNC_1"/>
    <property type="match status" value="1"/>
</dbReference>
<evidence type="ECO:0000256" key="1">
    <source>
        <dbReference type="ARBA" id="ARBA00023015"/>
    </source>
</evidence>
<dbReference type="PRINTS" id="PR00033">
    <property type="entry name" value="HTHASNC"/>
</dbReference>
<dbReference type="GO" id="GO:0043565">
    <property type="term" value="F:sequence-specific DNA binding"/>
    <property type="evidence" value="ECO:0007669"/>
    <property type="project" value="InterPro"/>
</dbReference>
<keyword evidence="1" id="KW-0805">Transcription regulation</keyword>
<keyword evidence="2" id="KW-0238">DNA-binding</keyword>
<feature type="domain" description="HTH asnC-type" evidence="4">
    <location>
        <begin position="4"/>
        <end position="66"/>
    </location>
</feature>
<organism evidence="5 6">
    <name type="scientific">Roseibium marinum</name>
    <dbReference type="NCBI Taxonomy" id="281252"/>
    <lineage>
        <taxon>Bacteria</taxon>
        <taxon>Pseudomonadati</taxon>
        <taxon>Pseudomonadota</taxon>
        <taxon>Alphaproteobacteria</taxon>
        <taxon>Hyphomicrobiales</taxon>
        <taxon>Stappiaceae</taxon>
        <taxon>Roseibium</taxon>
    </lineage>
</organism>
<sequence>MDHLDEFDRHLLNLLSIDSRQTGKQLAEKIGLSPAACLRRVQRLRDIGAIEKEVAIVSPKVTGGLVTLLVMLELARGQPDLTDGLRRKLLKLPQVKKIYHVTGNADFVMILECASMEAYANLTEAHFYVDEIKGFDTIVVLRSYDPEPG</sequence>
<dbReference type="InterPro" id="IPR019888">
    <property type="entry name" value="Tscrpt_reg_AsnC-like"/>
</dbReference>
<dbReference type="PROSITE" id="PS50956">
    <property type="entry name" value="HTH_ASNC_2"/>
    <property type="match status" value="1"/>
</dbReference>
<proteinExistence type="predicted"/>
<dbReference type="SUPFAM" id="SSF54909">
    <property type="entry name" value="Dimeric alpha+beta barrel"/>
    <property type="match status" value="1"/>
</dbReference>
<reference evidence="5 6" key="1">
    <citation type="submission" date="2018-01" db="EMBL/GenBank/DDBJ databases">
        <title>Genomic Encyclopedia of Archaeal and Bacterial Type Strains, Phase II (KMG-II): from individual species to whole genera.</title>
        <authorList>
            <person name="Goeker M."/>
        </authorList>
    </citation>
    <scope>NUCLEOTIDE SEQUENCE [LARGE SCALE GENOMIC DNA]</scope>
    <source>
        <strain evidence="5 6">DSM 17023</strain>
    </source>
</reference>
<dbReference type="SUPFAM" id="SSF46785">
    <property type="entry name" value="Winged helix' DNA-binding domain"/>
    <property type="match status" value="1"/>
</dbReference>
<evidence type="ECO:0000313" key="5">
    <source>
        <dbReference type="EMBL" id="POF34892.1"/>
    </source>
</evidence>
<evidence type="ECO:0000256" key="2">
    <source>
        <dbReference type="ARBA" id="ARBA00023125"/>
    </source>
</evidence>
<protein>
    <submittedName>
        <fullName evidence="5">Lrp/AsnC family leucine-responsive transcriptional regulator</fullName>
    </submittedName>
</protein>
<dbReference type="Proteomes" id="UP000236959">
    <property type="component" value="Unassembled WGS sequence"/>
</dbReference>
<accession>A0A2S3V4H9</accession>
<dbReference type="GO" id="GO:0005829">
    <property type="term" value="C:cytosol"/>
    <property type="evidence" value="ECO:0007669"/>
    <property type="project" value="TreeGrafter"/>
</dbReference>
<evidence type="ECO:0000313" key="6">
    <source>
        <dbReference type="Proteomes" id="UP000236959"/>
    </source>
</evidence>
<keyword evidence="6" id="KW-1185">Reference proteome</keyword>
<name>A0A2S3V4H9_9HYPH</name>
<dbReference type="GO" id="GO:0043200">
    <property type="term" value="P:response to amino acid"/>
    <property type="evidence" value="ECO:0007669"/>
    <property type="project" value="TreeGrafter"/>
</dbReference>
<dbReference type="Pfam" id="PF01037">
    <property type="entry name" value="AsnC_trans_reg"/>
    <property type="match status" value="1"/>
</dbReference>
<dbReference type="InterPro" id="IPR036390">
    <property type="entry name" value="WH_DNA-bd_sf"/>
</dbReference>
<dbReference type="AlphaFoldDB" id="A0A2S3V4H9"/>